<name>A0A368KWN0_9BACT</name>
<keyword evidence="1" id="KW-0472">Membrane</keyword>
<dbReference type="OrthoDB" id="289533at2"/>
<dbReference type="Proteomes" id="UP000253562">
    <property type="component" value="Unassembled WGS sequence"/>
</dbReference>
<proteinExistence type="predicted"/>
<evidence type="ECO:0000313" key="2">
    <source>
        <dbReference type="EMBL" id="RCS54759.1"/>
    </source>
</evidence>
<dbReference type="RefSeq" id="WP_114367821.1">
    <property type="nucleotide sequence ID" value="NZ_QPEX01000010.1"/>
</dbReference>
<dbReference type="AlphaFoldDB" id="A0A368KWN0"/>
<reference evidence="2 3" key="1">
    <citation type="submission" date="2018-07" db="EMBL/GenBank/DDBJ databases">
        <title>Comparative genomes isolates from brazilian mangrove.</title>
        <authorList>
            <person name="De Araujo J.E."/>
            <person name="Taketani R.G."/>
            <person name="Silva M.C.P."/>
            <person name="Lourenco M.V."/>
            <person name="Oliveira V.M."/>
            <person name="Andreote F.D."/>
        </authorList>
    </citation>
    <scope>NUCLEOTIDE SEQUENCE [LARGE SCALE GENOMIC DNA]</scope>
    <source>
        <strain evidence="2 3">HEX PRIS-MGV</strain>
    </source>
</reference>
<sequence>MIAFLTTVLIVIFGISIIVCLGCKLTVIYLMFWNEEIFLPIICLVLSPIGIGSAIAFLFGWLDAEKYDCRGVMRIWTVAILVALATGLLAGWLSPDRLARD</sequence>
<keyword evidence="1" id="KW-1133">Transmembrane helix</keyword>
<evidence type="ECO:0000313" key="3">
    <source>
        <dbReference type="Proteomes" id="UP000253562"/>
    </source>
</evidence>
<evidence type="ECO:0000256" key="1">
    <source>
        <dbReference type="SAM" id="Phobius"/>
    </source>
</evidence>
<keyword evidence="1" id="KW-0812">Transmembrane</keyword>
<feature type="transmembrane region" description="Helical" evidence="1">
    <location>
        <begin position="74"/>
        <end position="93"/>
    </location>
</feature>
<protein>
    <submittedName>
        <fullName evidence="2">Uncharacterized protein</fullName>
    </submittedName>
</protein>
<feature type="transmembrane region" description="Helical" evidence="1">
    <location>
        <begin position="37"/>
        <end position="62"/>
    </location>
</feature>
<feature type="transmembrane region" description="Helical" evidence="1">
    <location>
        <begin position="7"/>
        <end position="31"/>
    </location>
</feature>
<comment type="caution">
    <text evidence="2">The sequence shown here is derived from an EMBL/GenBank/DDBJ whole genome shotgun (WGS) entry which is preliminary data.</text>
</comment>
<organism evidence="2 3">
    <name type="scientific">Bremerella cremea</name>
    <dbReference type="NCBI Taxonomy" id="1031537"/>
    <lineage>
        <taxon>Bacteria</taxon>
        <taxon>Pseudomonadati</taxon>
        <taxon>Planctomycetota</taxon>
        <taxon>Planctomycetia</taxon>
        <taxon>Pirellulales</taxon>
        <taxon>Pirellulaceae</taxon>
        <taxon>Bremerella</taxon>
    </lineage>
</organism>
<gene>
    <name evidence="2" type="ORF">DTL42_06440</name>
</gene>
<accession>A0A368KWN0</accession>
<dbReference type="EMBL" id="QPEX01000010">
    <property type="protein sequence ID" value="RCS54759.1"/>
    <property type="molecule type" value="Genomic_DNA"/>
</dbReference>